<proteinExistence type="predicted"/>
<dbReference type="InterPro" id="IPR037187">
    <property type="entry name" value="DnaK_N"/>
</dbReference>
<dbReference type="AlphaFoldDB" id="A0A5A9ZSI7"/>
<feature type="coiled-coil region" evidence="5">
    <location>
        <begin position="8"/>
        <end position="35"/>
    </location>
</feature>
<name>A0A5A9ZSI7_9RHOB</name>
<dbReference type="GO" id="GO:0008270">
    <property type="term" value="F:zinc ion binding"/>
    <property type="evidence" value="ECO:0007669"/>
    <property type="project" value="UniProtKB-KW"/>
</dbReference>
<keyword evidence="1" id="KW-0479">Metal-binding</keyword>
<reference evidence="8 9" key="1">
    <citation type="submission" date="2019-07" db="EMBL/GenBank/DDBJ databases">
        <title>Aquicoccus porphyridii gen. nov., sp. nov., isolated from a small marine red alga, Porphyridium marinum.</title>
        <authorList>
            <person name="Liu L."/>
        </authorList>
    </citation>
    <scope>NUCLEOTIDE SEQUENCE [LARGE SCALE GENOMIC DNA]</scope>
    <source>
        <strain evidence="8 9">L1 8-17</strain>
    </source>
</reference>
<evidence type="ECO:0000256" key="2">
    <source>
        <dbReference type="ARBA" id="ARBA00022771"/>
    </source>
</evidence>
<organism evidence="8 9">
    <name type="scientific">Aquicoccus porphyridii</name>
    <dbReference type="NCBI Taxonomy" id="1852029"/>
    <lineage>
        <taxon>Bacteria</taxon>
        <taxon>Pseudomonadati</taxon>
        <taxon>Pseudomonadota</taxon>
        <taxon>Alphaproteobacteria</taxon>
        <taxon>Rhodobacterales</taxon>
        <taxon>Paracoccaceae</taxon>
        <taxon>Aquicoccus</taxon>
    </lineage>
</organism>
<evidence type="ECO:0000256" key="5">
    <source>
        <dbReference type="SAM" id="Coils"/>
    </source>
</evidence>
<dbReference type="Gene3D" id="1.20.120.910">
    <property type="entry name" value="DksA, coiled-coil domain"/>
    <property type="match status" value="1"/>
</dbReference>
<evidence type="ECO:0000256" key="3">
    <source>
        <dbReference type="ARBA" id="ARBA00022833"/>
    </source>
</evidence>
<feature type="domain" description="DnaK suppressor protein-like N-terminal" evidence="7">
    <location>
        <begin position="7"/>
        <end position="71"/>
    </location>
</feature>
<gene>
    <name evidence="8" type="ORF">FLO80_03900</name>
</gene>
<dbReference type="Pfam" id="PF01258">
    <property type="entry name" value="zf-dskA_traR"/>
    <property type="match status" value="1"/>
</dbReference>
<dbReference type="InterPro" id="IPR048487">
    <property type="entry name" value="DksA-like_N"/>
</dbReference>
<keyword evidence="2" id="KW-0863">Zinc-finger</keyword>
<evidence type="ECO:0000313" key="9">
    <source>
        <dbReference type="Proteomes" id="UP000325291"/>
    </source>
</evidence>
<comment type="caution">
    <text evidence="8">The sequence shown here is derived from an EMBL/GenBank/DDBJ whole genome shotgun (WGS) entry which is preliminary data.</text>
</comment>
<dbReference type="PANTHER" id="PTHR33823:SF4">
    <property type="entry name" value="GENERAL STRESS PROTEIN 16O"/>
    <property type="match status" value="1"/>
</dbReference>
<evidence type="ECO:0000256" key="1">
    <source>
        <dbReference type="ARBA" id="ARBA00022723"/>
    </source>
</evidence>
<dbReference type="SUPFAM" id="SSF109635">
    <property type="entry name" value="DnaK suppressor protein DksA, alpha-hairpin domain"/>
    <property type="match status" value="1"/>
</dbReference>
<evidence type="ECO:0000259" key="6">
    <source>
        <dbReference type="Pfam" id="PF01258"/>
    </source>
</evidence>
<dbReference type="EMBL" id="VINQ01000002">
    <property type="protein sequence ID" value="KAA0920268.1"/>
    <property type="molecule type" value="Genomic_DNA"/>
</dbReference>
<accession>A0A5A9ZSI7</accession>
<feature type="domain" description="Zinc finger DksA/TraR C4-type" evidence="6">
    <location>
        <begin position="74"/>
        <end position="105"/>
    </location>
</feature>
<dbReference type="PANTHER" id="PTHR33823">
    <property type="entry name" value="RNA POLYMERASE-BINDING TRANSCRIPTION FACTOR DKSA-RELATED"/>
    <property type="match status" value="1"/>
</dbReference>
<dbReference type="Pfam" id="PF21173">
    <property type="entry name" value="DksA-like_N"/>
    <property type="match status" value="1"/>
</dbReference>
<dbReference type="RefSeq" id="WP_111363699.1">
    <property type="nucleotide sequence ID" value="NZ_JASHJG010000031.1"/>
</dbReference>
<dbReference type="InterPro" id="IPR000962">
    <property type="entry name" value="Znf_DskA_TraR"/>
</dbReference>
<keyword evidence="5" id="KW-0175">Coiled coil</keyword>
<feature type="zinc finger region" description="dksA C4-type" evidence="4">
    <location>
        <begin position="79"/>
        <end position="103"/>
    </location>
</feature>
<protein>
    <submittedName>
        <fullName evidence="8">TraR/DksA family transcriptional regulator</fullName>
    </submittedName>
</protein>
<sequence length="107" mass="12310">MKSYAKYRALLLTRLSELDQRLHEIEEELDAHQSKDWEELATEREDDEVLEGLGLAGQEEIRRIRAALQRIRDGEYGICTKCGEQIPEARLDVLPYTPFCKTCAASL</sequence>
<keyword evidence="9" id="KW-1185">Reference proteome</keyword>
<evidence type="ECO:0000256" key="4">
    <source>
        <dbReference type="PROSITE-ProRule" id="PRU00510"/>
    </source>
</evidence>
<keyword evidence="3" id="KW-0862">Zinc</keyword>
<dbReference type="PROSITE" id="PS51128">
    <property type="entry name" value="ZF_DKSA_2"/>
    <property type="match status" value="1"/>
</dbReference>
<dbReference type="Proteomes" id="UP000325291">
    <property type="component" value="Unassembled WGS sequence"/>
</dbReference>
<evidence type="ECO:0000313" key="8">
    <source>
        <dbReference type="EMBL" id="KAA0920268.1"/>
    </source>
</evidence>
<dbReference type="SUPFAM" id="SSF57716">
    <property type="entry name" value="Glucocorticoid receptor-like (DNA-binding domain)"/>
    <property type="match status" value="1"/>
</dbReference>
<evidence type="ECO:0000259" key="7">
    <source>
        <dbReference type="Pfam" id="PF21173"/>
    </source>
</evidence>